<dbReference type="OrthoDB" id="900284at2759"/>
<organism evidence="1 2">
    <name type="scientific">Acer yangbiense</name>
    <dbReference type="NCBI Taxonomy" id="1000413"/>
    <lineage>
        <taxon>Eukaryota</taxon>
        <taxon>Viridiplantae</taxon>
        <taxon>Streptophyta</taxon>
        <taxon>Embryophyta</taxon>
        <taxon>Tracheophyta</taxon>
        <taxon>Spermatophyta</taxon>
        <taxon>Magnoliopsida</taxon>
        <taxon>eudicotyledons</taxon>
        <taxon>Gunneridae</taxon>
        <taxon>Pentapetalae</taxon>
        <taxon>rosids</taxon>
        <taxon>malvids</taxon>
        <taxon>Sapindales</taxon>
        <taxon>Sapindaceae</taxon>
        <taxon>Hippocastanoideae</taxon>
        <taxon>Acereae</taxon>
        <taxon>Acer</taxon>
    </lineage>
</organism>
<name>A0A5C7IF50_9ROSI</name>
<accession>A0A5C7IF50</accession>
<reference evidence="2" key="1">
    <citation type="journal article" date="2019" name="Gigascience">
        <title>De novo genome assembly of the endangered Acer yangbiense, a plant species with extremely small populations endemic to Yunnan Province, China.</title>
        <authorList>
            <person name="Yang J."/>
            <person name="Wariss H.M."/>
            <person name="Tao L."/>
            <person name="Zhang R."/>
            <person name="Yun Q."/>
            <person name="Hollingsworth P."/>
            <person name="Dao Z."/>
            <person name="Luo G."/>
            <person name="Guo H."/>
            <person name="Ma Y."/>
            <person name="Sun W."/>
        </authorList>
    </citation>
    <scope>NUCLEOTIDE SEQUENCE [LARGE SCALE GENOMIC DNA]</scope>
    <source>
        <strain evidence="2">cv. Malutang</strain>
    </source>
</reference>
<sequence>MPIKIDEVIRRTVYLSDIDQWNSLQGSLSCLWTVVDCRIIGNPNFVLRFAFIEFTGEGIMTSKMQGLLCLWAGTMHGYYPVTVLPSKTTIAPVNPTFLPRSEDEREMCSRTIYTQTDLKLFFESFCGEVQLLRLLGDYQHSTHIAFVELSMV</sequence>
<dbReference type="Proteomes" id="UP000323000">
    <property type="component" value="Chromosome 3"/>
</dbReference>
<dbReference type="PANTHER" id="PTHR32343">
    <property type="entry name" value="SERINE/ARGININE-RICH SPLICING FACTOR"/>
    <property type="match status" value="1"/>
</dbReference>
<keyword evidence="2" id="KW-1185">Reference proteome</keyword>
<evidence type="ECO:0000313" key="1">
    <source>
        <dbReference type="EMBL" id="TXG67668.1"/>
    </source>
</evidence>
<protein>
    <recommendedName>
        <fullName evidence="3">RRM domain-containing protein</fullName>
    </recommendedName>
</protein>
<gene>
    <name evidence="1" type="ORF">EZV62_008943</name>
</gene>
<dbReference type="PANTHER" id="PTHR32343:SF72">
    <property type="entry name" value="POLYADENYLATE-BINDING PROTEIN-INTERACTING PROTEIN 11"/>
    <property type="match status" value="1"/>
</dbReference>
<dbReference type="EMBL" id="VAHF01000003">
    <property type="protein sequence ID" value="TXG67668.1"/>
    <property type="molecule type" value="Genomic_DNA"/>
</dbReference>
<evidence type="ECO:0008006" key="3">
    <source>
        <dbReference type="Google" id="ProtNLM"/>
    </source>
</evidence>
<comment type="caution">
    <text evidence="1">The sequence shown here is derived from an EMBL/GenBank/DDBJ whole genome shotgun (WGS) entry which is preliminary data.</text>
</comment>
<evidence type="ECO:0000313" key="2">
    <source>
        <dbReference type="Proteomes" id="UP000323000"/>
    </source>
</evidence>
<dbReference type="PROSITE" id="PS51257">
    <property type="entry name" value="PROKAR_LIPOPROTEIN"/>
    <property type="match status" value="1"/>
</dbReference>
<proteinExistence type="predicted"/>
<dbReference type="AlphaFoldDB" id="A0A5C7IF50"/>